<dbReference type="RefSeq" id="WP_320249798.1">
    <property type="nucleotide sequence ID" value="NZ_JAVIIQ010000007.1"/>
</dbReference>
<comment type="caution">
    <text evidence="8">The sequence shown here is derived from an EMBL/GenBank/DDBJ whole genome shotgun (WGS) entry which is preliminary data.</text>
</comment>
<feature type="domain" description="Rieske" evidence="7">
    <location>
        <begin position="190"/>
        <end position="285"/>
    </location>
</feature>
<dbReference type="EMBL" id="JAVIIQ010000007">
    <property type="protein sequence ID" value="MDX8533116.1"/>
    <property type="molecule type" value="Genomic_DNA"/>
</dbReference>
<dbReference type="InterPro" id="IPR034904">
    <property type="entry name" value="FSCA_dom_sf"/>
</dbReference>
<evidence type="ECO:0000256" key="4">
    <source>
        <dbReference type="ARBA" id="ARBA00023014"/>
    </source>
</evidence>
<dbReference type="PANTHER" id="PTHR21496:SF0">
    <property type="entry name" value="RIESKE DOMAIN-CONTAINING PROTEIN"/>
    <property type="match status" value="1"/>
</dbReference>
<dbReference type="SUPFAM" id="SSF117916">
    <property type="entry name" value="Fe-S cluster assembly (FSCA) domain-like"/>
    <property type="match status" value="1"/>
</dbReference>
<dbReference type="SUPFAM" id="SSF50022">
    <property type="entry name" value="ISP domain"/>
    <property type="match status" value="1"/>
</dbReference>
<comment type="similarity">
    <text evidence="6">Belongs to the bacterial ring-hydroxylating dioxygenase ferredoxin component family.</text>
</comment>
<keyword evidence="3" id="KW-0408">Iron</keyword>
<dbReference type="Proteomes" id="UP001285154">
    <property type="component" value="Unassembled WGS sequence"/>
</dbReference>
<dbReference type="InterPro" id="IPR001075">
    <property type="entry name" value="NIF_FeS_clus_asmbl_NifU_C"/>
</dbReference>
<evidence type="ECO:0000313" key="9">
    <source>
        <dbReference type="Proteomes" id="UP001285154"/>
    </source>
</evidence>
<keyword evidence="9" id="KW-1185">Reference proteome</keyword>
<dbReference type="InterPro" id="IPR017941">
    <property type="entry name" value="Rieske_2Fe-2S"/>
</dbReference>
<reference evidence="8 9" key="1">
    <citation type="submission" date="2023-08" db="EMBL/GenBank/DDBJ databases">
        <title>Implementing the SeqCode for naming new Mesorhizobium species isolated from Vachellia karroo root nodules.</title>
        <authorList>
            <person name="Van Lill M."/>
        </authorList>
    </citation>
    <scope>NUCLEOTIDE SEQUENCE [LARGE SCALE GENOMIC DNA]</scope>
    <source>
        <strain evidence="8 9">VK25D</strain>
    </source>
</reference>
<name>A0ABU5A5Z1_9HYPH</name>
<dbReference type="CDD" id="cd03467">
    <property type="entry name" value="Rieske"/>
    <property type="match status" value="1"/>
</dbReference>
<keyword evidence="2" id="KW-0479">Metal-binding</keyword>
<evidence type="ECO:0000313" key="8">
    <source>
        <dbReference type="EMBL" id="MDX8533116.1"/>
    </source>
</evidence>
<dbReference type="InterPro" id="IPR036922">
    <property type="entry name" value="Rieske_2Fe-2S_sf"/>
</dbReference>
<keyword evidence="1" id="KW-0001">2Fe-2S</keyword>
<organism evidence="8 9">
    <name type="scientific">Mesorhizobium vachelliae</name>
    <dbReference type="NCBI Taxonomy" id="3072309"/>
    <lineage>
        <taxon>Bacteria</taxon>
        <taxon>Pseudomonadati</taxon>
        <taxon>Pseudomonadota</taxon>
        <taxon>Alphaproteobacteria</taxon>
        <taxon>Hyphomicrobiales</taxon>
        <taxon>Phyllobacteriaceae</taxon>
        <taxon>Mesorhizobium</taxon>
    </lineage>
</organism>
<dbReference type="PANTHER" id="PTHR21496">
    <property type="entry name" value="FERREDOXIN-RELATED"/>
    <property type="match status" value="1"/>
</dbReference>
<dbReference type="Gene3D" id="3.30.300.130">
    <property type="entry name" value="Fe-S cluster assembly (FSCA)"/>
    <property type="match status" value="1"/>
</dbReference>
<sequence length="289" mass="31183">MNAVDLVPTQRETLAGYTGDIQRLEALFASWDETQRGVVDAYRRAIEELQGEAFRRLIRALKSDPTAMQAMKTAVTDEIVYAVLRHHNILKPSLSERVEAALDGVRPMLASHGGDVELVSVRPPAIEVRFTGACDGCPASALTFHAGVKKAVEEACPEITDILQVKGSGSGANDSVRFVSPFALGAVDGWHLVCRLDEIPQGGITTRVVGGENVILSRQGAVVSCFQNACAHLGLEIDGGEVEDGIVTCPWHGFRYDLATGECLTAPEVQLQTHMVKVIGNRVEVRLAR</sequence>
<accession>A0ABU5A5Z1</accession>
<dbReference type="Pfam" id="PF01106">
    <property type="entry name" value="NifU"/>
    <property type="match status" value="1"/>
</dbReference>
<evidence type="ECO:0000256" key="2">
    <source>
        <dbReference type="ARBA" id="ARBA00022723"/>
    </source>
</evidence>
<dbReference type="Pfam" id="PF00355">
    <property type="entry name" value="Rieske"/>
    <property type="match status" value="1"/>
</dbReference>
<evidence type="ECO:0000256" key="5">
    <source>
        <dbReference type="ARBA" id="ARBA00034078"/>
    </source>
</evidence>
<evidence type="ECO:0000256" key="1">
    <source>
        <dbReference type="ARBA" id="ARBA00022714"/>
    </source>
</evidence>
<comment type="cofactor">
    <cofactor evidence="5">
        <name>[2Fe-2S] cluster</name>
        <dbReference type="ChEBI" id="CHEBI:190135"/>
    </cofactor>
</comment>
<dbReference type="Gene3D" id="2.102.10.10">
    <property type="entry name" value="Rieske [2Fe-2S] iron-sulphur domain"/>
    <property type="match status" value="1"/>
</dbReference>
<proteinExistence type="inferred from homology"/>
<evidence type="ECO:0000256" key="6">
    <source>
        <dbReference type="ARBA" id="ARBA00038001"/>
    </source>
</evidence>
<gene>
    <name evidence="8" type="ORF">RFM42_19155</name>
</gene>
<keyword evidence="4" id="KW-0411">Iron-sulfur</keyword>
<evidence type="ECO:0000259" key="7">
    <source>
        <dbReference type="PROSITE" id="PS51296"/>
    </source>
</evidence>
<dbReference type="PROSITE" id="PS51296">
    <property type="entry name" value="RIESKE"/>
    <property type="match status" value="1"/>
</dbReference>
<protein>
    <submittedName>
        <fullName evidence="8">NifU family protein</fullName>
    </submittedName>
</protein>
<evidence type="ECO:0000256" key="3">
    <source>
        <dbReference type="ARBA" id="ARBA00023004"/>
    </source>
</evidence>